<keyword evidence="2" id="KW-1185">Reference proteome</keyword>
<dbReference type="EMBL" id="QNRR01000005">
    <property type="protein sequence ID" value="RBP43755.1"/>
    <property type="molecule type" value="Genomic_DNA"/>
</dbReference>
<gene>
    <name evidence="1" type="ORF">DES53_105154</name>
</gene>
<sequence length="230" mass="26057">MKSSALFQSLSGHPRWRHRSRSLWLILIGVLLTSSAPWIHAGGLPAFESDQEAHLWLKENSPYYSLMAEEVEKRGDISFDVLENQKGGMVESGTGQGPGRILLAKELKGAARLSIHIFELTNAYQKRLHDEVDEKVRSGAIETPAEFGLLHELIEYDGLRYHRFVLAELNAVLDGGIPREMLTWINPKLTDLSSYELPLAFEYAKAQARSGHTAHYHEWFWRQKPAAPAR</sequence>
<dbReference type="Proteomes" id="UP000253426">
    <property type="component" value="Unassembled WGS sequence"/>
</dbReference>
<name>A0A366HP46_9BACT</name>
<comment type="caution">
    <text evidence="1">The sequence shown here is derived from an EMBL/GenBank/DDBJ whole genome shotgun (WGS) entry which is preliminary data.</text>
</comment>
<dbReference type="AlphaFoldDB" id="A0A366HP46"/>
<organism evidence="1 2">
    <name type="scientific">Roseimicrobium gellanilyticum</name>
    <dbReference type="NCBI Taxonomy" id="748857"/>
    <lineage>
        <taxon>Bacteria</taxon>
        <taxon>Pseudomonadati</taxon>
        <taxon>Verrucomicrobiota</taxon>
        <taxon>Verrucomicrobiia</taxon>
        <taxon>Verrucomicrobiales</taxon>
        <taxon>Verrucomicrobiaceae</taxon>
        <taxon>Roseimicrobium</taxon>
    </lineage>
</organism>
<reference evidence="1 2" key="1">
    <citation type="submission" date="2018-06" db="EMBL/GenBank/DDBJ databases">
        <title>Genomic Encyclopedia of Type Strains, Phase IV (KMG-IV): sequencing the most valuable type-strain genomes for metagenomic binning, comparative biology and taxonomic classification.</title>
        <authorList>
            <person name="Goeker M."/>
        </authorList>
    </citation>
    <scope>NUCLEOTIDE SEQUENCE [LARGE SCALE GENOMIC DNA]</scope>
    <source>
        <strain evidence="1 2">DSM 25532</strain>
    </source>
</reference>
<proteinExistence type="predicted"/>
<evidence type="ECO:0000313" key="1">
    <source>
        <dbReference type="EMBL" id="RBP43755.1"/>
    </source>
</evidence>
<evidence type="ECO:0000313" key="2">
    <source>
        <dbReference type="Proteomes" id="UP000253426"/>
    </source>
</evidence>
<protein>
    <submittedName>
        <fullName evidence="1">Uncharacterized protein</fullName>
    </submittedName>
</protein>
<accession>A0A366HP46</accession>